<dbReference type="GO" id="GO:0003700">
    <property type="term" value="F:DNA-binding transcription factor activity"/>
    <property type="evidence" value="ECO:0007669"/>
    <property type="project" value="TreeGrafter"/>
</dbReference>
<dbReference type="EMBL" id="WQLB01000004">
    <property type="protein sequence ID" value="MVN86079.1"/>
    <property type="molecule type" value="Genomic_DNA"/>
</dbReference>
<keyword evidence="5" id="KW-1185">Reference proteome</keyword>
<dbReference type="InterPro" id="IPR009057">
    <property type="entry name" value="Homeodomain-like_sf"/>
</dbReference>
<evidence type="ECO:0000256" key="2">
    <source>
        <dbReference type="PROSITE-ProRule" id="PRU00335"/>
    </source>
</evidence>
<feature type="domain" description="HTH tetR-type" evidence="3">
    <location>
        <begin position="55"/>
        <end position="114"/>
    </location>
</feature>
<dbReference type="InterPro" id="IPR050109">
    <property type="entry name" value="HTH-type_TetR-like_transc_reg"/>
</dbReference>
<organism evidence="4 5">
    <name type="scientific">Deinococcus arboris</name>
    <dbReference type="NCBI Taxonomy" id="2682977"/>
    <lineage>
        <taxon>Bacteria</taxon>
        <taxon>Thermotogati</taxon>
        <taxon>Deinococcota</taxon>
        <taxon>Deinococci</taxon>
        <taxon>Deinococcales</taxon>
        <taxon>Deinococcaceae</taxon>
        <taxon>Deinococcus</taxon>
    </lineage>
</organism>
<dbReference type="PROSITE" id="PS50977">
    <property type="entry name" value="HTH_TETR_2"/>
    <property type="match status" value="1"/>
</dbReference>
<evidence type="ECO:0000313" key="5">
    <source>
        <dbReference type="Proteomes" id="UP000483286"/>
    </source>
</evidence>
<dbReference type="Pfam" id="PF00440">
    <property type="entry name" value="TetR_N"/>
    <property type="match status" value="1"/>
</dbReference>
<protein>
    <submittedName>
        <fullName evidence="4">TetR family transcriptional regulator</fullName>
    </submittedName>
</protein>
<evidence type="ECO:0000256" key="1">
    <source>
        <dbReference type="ARBA" id="ARBA00023125"/>
    </source>
</evidence>
<name>A0A7C9M7A6_9DEIO</name>
<accession>A0A7C9M7A6</accession>
<evidence type="ECO:0000313" key="4">
    <source>
        <dbReference type="EMBL" id="MVN86079.1"/>
    </source>
</evidence>
<proteinExistence type="predicted"/>
<feature type="DNA-binding region" description="H-T-H motif" evidence="2">
    <location>
        <begin position="77"/>
        <end position="96"/>
    </location>
</feature>
<dbReference type="SUPFAM" id="SSF46689">
    <property type="entry name" value="Homeodomain-like"/>
    <property type="match status" value="1"/>
</dbReference>
<dbReference type="InterPro" id="IPR001647">
    <property type="entry name" value="HTH_TetR"/>
</dbReference>
<dbReference type="GO" id="GO:0000976">
    <property type="term" value="F:transcription cis-regulatory region binding"/>
    <property type="evidence" value="ECO:0007669"/>
    <property type="project" value="TreeGrafter"/>
</dbReference>
<keyword evidence="1 2" id="KW-0238">DNA-binding</keyword>
<reference evidence="4 5" key="1">
    <citation type="submission" date="2019-12" db="EMBL/GenBank/DDBJ databases">
        <title>Deinococcus sp. HMF7620 Genome sequencing and assembly.</title>
        <authorList>
            <person name="Kang H."/>
            <person name="Kim H."/>
            <person name="Joh K."/>
        </authorList>
    </citation>
    <scope>NUCLEOTIDE SEQUENCE [LARGE SCALE GENOMIC DNA]</scope>
    <source>
        <strain evidence="4 5">HMF7620</strain>
    </source>
</reference>
<dbReference type="Proteomes" id="UP000483286">
    <property type="component" value="Unassembled WGS sequence"/>
</dbReference>
<dbReference type="Gene3D" id="1.10.357.10">
    <property type="entry name" value="Tetracycline Repressor, domain 2"/>
    <property type="match status" value="1"/>
</dbReference>
<evidence type="ECO:0000259" key="3">
    <source>
        <dbReference type="PROSITE" id="PS50977"/>
    </source>
</evidence>
<gene>
    <name evidence="4" type="ORF">GO986_04805</name>
</gene>
<comment type="caution">
    <text evidence="4">The sequence shown here is derived from an EMBL/GenBank/DDBJ whole genome shotgun (WGS) entry which is preliminary data.</text>
</comment>
<dbReference type="PANTHER" id="PTHR30055:SF242">
    <property type="entry name" value="HTH-TYPE TRANSCRIPTIONAL REPRESSOR KSTR"/>
    <property type="match status" value="1"/>
</dbReference>
<dbReference type="PANTHER" id="PTHR30055">
    <property type="entry name" value="HTH-TYPE TRANSCRIPTIONAL REGULATOR RUTR"/>
    <property type="match status" value="1"/>
</dbReference>
<sequence>MYPSRLRPRKTVTRRGFVMLKFYSVEIKRGQHAQWSSMTAPLPPRRRGRPARGAGLTEDTVLSAALALLERDRAAFSMRALARTLQVDVMSLYHYFPTKEALLDAAVLAAFAPLDEAGPSLEGEPTCAGRLERLAALYLGVVQRYPGLTLEIAAGRVPTAPVVARFDALFVQAVRPLPLTAEETQSAGQMLVDYLHGFMLGGPAAGEAWRFAVRVFAQGLRHWPPDATQDH</sequence>
<dbReference type="AlphaFoldDB" id="A0A7C9M7A6"/>